<dbReference type="SUPFAM" id="SSF47781">
    <property type="entry name" value="RuvA domain 2-like"/>
    <property type="match status" value="1"/>
</dbReference>
<comment type="caution">
    <text evidence="1">The sequence shown here is derived from an EMBL/GenBank/DDBJ whole genome shotgun (WGS) entry which is preliminary data.</text>
</comment>
<dbReference type="InterPro" id="IPR010994">
    <property type="entry name" value="RuvA_2-like"/>
</dbReference>
<sequence>MSLRSRIKEDPYYRFKSPFEIDVAADLGVQIDVNQASVDDWLRLPGISIHQARQLVTLSQAGVPFYSISDLCAALNLPIARLQWLAPILSFQYYDRATALPSVKLALATVDDLAQIPEISPELATEIVAHRDRDGKFTDLVNFQQRLGLSGETIGKLMHYLQF</sequence>
<evidence type="ECO:0000313" key="2">
    <source>
        <dbReference type="Proteomes" id="UP000238937"/>
    </source>
</evidence>
<dbReference type="Pfam" id="PF12836">
    <property type="entry name" value="HHH_3"/>
    <property type="match status" value="2"/>
</dbReference>
<dbReference type="AlphaFoldDB" id="A0A2T1G1I9"/>
<proteinExistence type="predicted"/>
<name>A0A2T1G1I9_9CYAN</name>
<dbReference type="Proteomes" id="UP000238937">
    <property type="component" value="Unassembled WGS sequence"/>
</dbReference>
<dbReference type="PANTHER" id="PTHR21180:SF32">
    <property type="entry name" value="ENDONUCLEASE_EXONUCLEASE_PHOSPHATASE FAMILY DOMAIN-CONTAINING PROTEIN 1"/>
    <property type="match status" value="1"/>
</dbReference>
<dbReference type="GO" id="GO:0015628">
    <property type="term" value="P:protein secretion by the type II secretion system"/>
    <property type="evidence" value="ECO:0007669"/>
    <property type="project" value="TreeGrafter"/>
</dbReference>
<keyword evidence="2" id="KW-1185">Reference proteome</keyword>
<dbReference type="Gene3D" id="1.10.150.280">
    <property type="entry name" value="AF1531-like domain"/>
    <property type="match status" value="1"/>
</dbReference>
<dbReference type="OrthoDB" id="510410at2"/>
<dbReference type="Gene3D" id="1.10.150.320">
    <property type="entry name" value="Photosystem II 12 kDa extrinsic protein"/>
    <property type="match status" value="1"/>
</dbReference>
<dbReference type="GO" id="GO:0015627">
    <property type="term" value="C:type II protein secretion system complex"/>
    <property type="evidence" value="ECO:0007669"/>
    <property type="project" value="TreeGrafter"/>
</dbReference>
<protein>
    <submittedName>
        <fullName evidence="1">DNA uptake protein</fullName>
    </submittedName>
</protein>
<gene>
    <name evidence="1" type="ORF">C7B77_22015</name>
</gene>
<dbReference type="EMBL" id="PVWO01000373">
    <property type="protein sequence ID" value="PSB51026.1"/>
    <property type="molecule type" value="Genomic_DNA"/>
</dbReference>
<reference evidence="1 2" key="1">
    <citation type="submission" date="2018-03" db="EMBL/GenBank/DDBJ databases">
        <title>The ancient ancestry and fast evolution of plastids.</title>
        <authorList>
            <person name="Moore K.R."/>
            <person name="Magnabosco C."/>
            <person name="Momper L."/>
            <person name="Gold D.A."/>
            <person name="Bosak T."/>
            <person name="Fournier G.P."/>
        </authorList>
    </citation>
    <scope>NUCLEOTIDE SEQUENCE [LARGE SCALE GENOMIC DNA]</scope>
    <source>
        <strain evidence="1 2">CCALA 037</strain>
    </source>
</reference>
<accession>A0A2T1G1I9</accession>
<evidence type="ECO:0000313" key="1">
    <source>
        <dbReference type="EMBL" id="PSB51026.1"/>
    </source>
</evidence>
<dbReference type="SUPFAM" id="SSF81585">
    <property type="entry name" value="PsbU/PolX domain-like"/>
    <property type="match status" value="1"/>
</dbReference>
<dbReference type="InterPro" id="IPR051675">
    <property type="entry name" value="Endo/Exo/Phosphatase_dom_1"/>
</dbReference>
<dbReference type="PANTHER" id="PTHR21180">
    <property type="entry name" value="ENDONUCLEASE/EXONUCLEASE/PHOSPHATASE FAMILY DOMAIN-CONTAINING PROTEIN 1"/>
    <property type="match status" value="1"/>
</dbReference>
<organism evidence="1 2">
    <name type="scientific">Chamaesiphon polymorphus CCALA 037</name>
    <dbReference type="NCBI Taxonomy" id="2107692"/>
    <lineage>
        <taxon>Bacteria</taxon>
        <taxon>Bacillati</taxon>
        <taxon>Cyanobacteriota</taxon>
        <taxon>Cyanophyceae</taxon>
        <taxon>Gomontiellales</taxon>
        <taxon>Chamaesiphonaceae</taxon>
        <taxon>Chamaesiphon</taxon>
    </lineage>
</organism>